<gene>
    <name evidence="2" type="ORF">FN846DRAFT_54704</name>
</gene>
<feature type="region of interest" description="Disordered" evidence="1">
    <location>
        <begin position="233"/>
        <end position="275"/>
    </location>
</feature>
<feature type="region of interest" description="Disordered" evidence="1">
    <location>
        <begin position="183"/>
        <end position="221"/>
    </location>
</feature>
<feature type="compositionally biased region" description="Basic and acidic residues" evidence="1">
    <location>
        <begin position="209"/>
        <end position="221"/>
    </location>
</feature>
<feature type="compositionally biased region" description="Low complexity" evidence="1">
    <location>
        <begin position="183"/>
        <end position="197"/>
    </location>
</feature>
<evidence type="ECO:0000313" key="2">
    <source>
        <dbReference type="EMBL" id="KAA8903605.1"/>
    </source>
</evidence>
<protein>
    <submittedName>
        <fullName evidence="2">Uncharacterized protein</fullName>
    </submittedName>
</protein>
<dbReference type="OrthoDB" id="5380478at2759"/>
<dbReference type="InParanoid" id="A0A5J5EUP4"/>
<feature type="region of interest" description="Disordered" evidence="1">
    <location>
        <begin position="1"/>
        <end position="52"/>
    </location>
</feature>
<feature type="region of interest" description="Disordered" evidence="1">
    <location>
        <begin position="103"/>
        <end position="134"/>
    </location>
</feature>
<name>A0A5J5EUP4_9PEZI</name>
<proteinExistence type="predicted"/>
<reference evidence="2 3" key="1">
    <citation type="submission" date="2019-09" db="EMBL/GenBank/DDBJ databases">
        <title>Draft genome of the ectomycorrhizal ascomycete Sphaerosporella brunnea.</title>
        <authorList>
            <consortium name="DOE Joint Genome Institute"/>
            <person name="Benucci G.M."/>
            <person name="Marozzi G."/>
            <person name="Antonielli L."/>
            <person name="Sanchez S."/>
            <person name="Marco P."/>
            <person name="Wang X."/>
            <person name="Falini L.B."/>
            <person name="Barry K."/>
            <person name="Haridas S."/>
            <person name="Lipzen A."/>
            <person name="Labutti K."/>
            <person name="Grigoriev I.V."/>
            <person name="Murat C."/>
            <person name="Martin F."/>
            <person name="Albertini E."/>
            <person name="Donnini D."/>
            <person name="Bonito G."/>
        </authorList>
    </citation>
    <scope>NUCLEOTIDE SEQUENCE [LARGE SCALE GENOMIC DNA]</scope>
    <source>
        <strain evidence="2 3">Sb_GMNB300</strain>
    </source>
</reference>
<evidence type="ECO:0000313" key="3">
    <source>
        <dbReference type="Proteomes" id="UP000326924"/>
    </source>
</evidence>
<dbReference type="AlphaFoldDB" id="A0A5J5EUP4"/>
<sequence length="396" mass="42245">MSPIKSSAPRPSRPASTMTSSIPRRLRTTTATASTSTTTARKPKKPVTKTNKSAVVKDSILTDWTAANKPAKVTSYFSFNEDKENIPVVGRLTRSRVARLNARSQTRGKTGISKPGKQSPTTIGRSALARRPLRELTEDEVFERDEATLGDLRRRRSGEHSGTYVEFDTHTAGPLATVRESSIVSSSVTSNTRSQSTAAAGVETEDSEEKFTVLRRTDSEESLRKKVEAIMAATSAASSTGNKPNLRKRPQTKPKHPAVCDVAPPSTVSGTSTPDPYAISPSISPIKLSESPTKASPILARRSPAITKSLPSPVRTTRMGLGTKNANMILKEAELASKETVNGKKVIISSSNMDTAAPKKKAMAKKSVTSSLRRAAGSATATTAAKTGLAGLSRMR</sequence>
<dbReference type="Proteomes" id="UP000326924">
    <property type="component" value="Unassembled WGS sequence"/>
</dbReference>
<feature type="compositionally biased region" description="Low complexity" evidence="1">
    <location>
        <begin position="28"/>
        <end position="40"/>
    </location>
</feature>
<keyword evidence="3" id="KW-1185">Reference proteome</keyword>
<organism evidence="2 3">
    <name type="scientific">Sphaerosporella brunnea</name>
    <dbReference type="NCBI Taxonomy" id="1250544"/>
    <lineage>
        <taxon>Eukaryota</taxon>
        <taxon>Fungi</taxon>
        <taxon>Dikarya</taxon>
        <taxon>Ascomycota</taxon>
        <taxon>Pezizomycotina</taxon>
        <taxon>Pezizomycetes</taxon>
        <taxon>Pezizales</taxon>
        <taxon>Pyronemataceae</taxon>
        <taxon>Sphaerosporella</taxon>
    </lineage>
</organism>
<feature type="compositionally biased region" description="Low complexity" evidence="1">
    <location>
        <begin position="1"/>
        <end position="16"/>
    </location>
</feature>
<accession>A0A5J5EUP4</accession>
<evidence type="ECO:0000256" key="1">
    <source>
        <dbReference type="SAM" id="MobiDB-lite"/>
    </source>
</evidence>
<comment type="caution">
    <text evidence="2">The sequence shown here is derived from an EMBL/GenBank/DDBJ whole genome shotgun (WGS) entry which is preliminary data.</text>
</comment>
<feature type="compositionally biased region" description="Basic residues" evidence="1">
    <location>
        <begin position="245"/>
        <end position="256"/>
    </location>
</feature>
<feature type="region of interest" description="Disordered" evidence="1">
    <location>
        <begin position="373"/>
        <end position="396"/>
    </location>
</feature>
<dbReference type="EMBL" id="VXIS01000116">
    <property type="protein sequence ID" value="KAA8903605.1"/>
    <property type="molecule type" value="Genomic_DNA"/>
</dbReference>